<evidence type="ECO:0000256" key="3">
    <source>
        <dbReference type="ARBA" id="ARBA00022692"/>
    </source>
</evidence>
<accession>A0A830GI89</accession>
<feature type="transmembrane region" description="Helical" evidence="6">
    <location>
        <begin position="7"/>
        <end position="32"/>
    </location>
</feature>
<dbReference type="EMBL" id="BMOU01000001">
    <property type="protein sequence ID" value="GGN88040.1"/>
    <property type="molecule type" value="Genomic_DNA"/>
</dbReference>
<evidence type="ECO:0000256" key="6">
    <source>
        <dbReference type="SAM" id="Phobius"/>
    </source>
</evidence>
<dbReference type="Proteomes" id="UP000605784">
    <property type="component" value="Unassembled WGS sequence"/>
</dbReference>
<feature type="transmembrane region" description="Helical" evidence="6">
    <location>
        <begin position="328"/>
        <end position="349"/>
    </location>
</feature>
<gene>
    <name evidence="7" type="ORF">GCM10009030_07320</name>
</gene>
<evidence type="ECO:0000313" key="7">
    <source>
        <dbReference type="EMBL" id="GGN88040.1"/>
    </source>
</evidence>
<feature type="transmembrane region" description="Helical" evidence="6">
    <location>
        <begin position="80"/>
        <end position="100"/>
    </location>
</feature>
<keyword evidence="3 6" id="KW-0812">Transmembrane</keyword>
<dbReference type="InterPro" id="IPR002797">
    <property type="entry name" value="Polysacc_synth"/>
</dbReference>
<dbReference type="InterPro" id="IPR050833">
    <property type="entry name" value="Poly_Biosynth_Transport"/>
</dbReference>
<feature type="transmembrane region" description="Helical" evidence="6">
    <location>
        <begin position="361"/>
        <end position="380"/>
    </location>
</feature>
<keyword evidence="5 6" id="KW-0472">Membrane</keyword>
<feature type="transmembrane region" description="Helical" evidence="6">
    <location>
        <begin position="291"/>
        <end position="316"/>
    </location>
</feature>
<evidence type="ECO:0000256" key="4">
    <source>
        <dbReference type="ARBA" id="ARBA00022989"/>
    </source>
</evidence>
<dbReference type="GO" id="GO:0005886">
    <property type="term" value="C:plasma membrane"/>
    <property type="evidence" value="ECO:0007669"/>
    <property type="project" value="UniProtKB-SubCell"/>
</dbReference>
<protein>
    <submittedName>
        <fullName evidence="7">Polysaccharide biosynthesis protein</fullName>
    </submittedName>
</protein>
<feature type="transmembrane region" description="Helical" evidence="6">
    <location>
        <begin position="386"/>
        <end position="404"/>
    </location>
</feature>
<evidence type="ECO:0000256" key="2">
    <source>
        <dbReference type="ARBA" id="ARBA00022475"/>
    </source>
</evidence>
<feature type="transmembrane region" description="Helical" evidence="6">
    <location>
        <begin position="112"/>
        <end position="133"/>
    </location>
</feature>
<dbReference type="Pfam" id="PF01943">
    <property type="entry name" value="Polysacc_synt"/>
    <property type="match status" value="1"/>
</dbReference>
<keyword evidence="2" id="KW-1003">Cell membrane</keyword>
<feature type="transmembrane region" description="Helical" evidence="6">
    <location>
        <begin position="443"/>
        <end position="464"/>
    </location>
</feature>
<dbReference type="RefSeq" id="WP_188994623.1">
    <property type="nucleotide sequence ID" value="NZ_BMOU01000001.1"/>
</dbReference>
<comment type="subcellular location">
    <subcellularLocation>
        <location evidence="1">Cell membrane</location>
        <topology evidence="1">Multi-pass membrane protein</topology>
    </subcellularLocation>
</comment>
<feature type="transmembrane region" description="Helical" evidence="6">
    <location>
        <begin position="38"/>
        <end position="59"/>
    </location>
</feature>
<evidence type="ECO:0000256" key="1">
    <source>
        <dbReference type="ARBA" id="ARBA00004651"/>
    </source>
</evidence>
<keyword evidence="4 6" id="KW-1133">Transmembrane helix</keyword>
<reference evidence="7" key="2">
    <citation type="submission" date="2020-09" db="EMBL/GenBank/DDBJ databases">
        <authorList>
            <person name="Sun Q."/>
            <person name="Ohkuma M."/>
        </authorList>
    </citation>
    <scope>NUCLEOTIDE SEQUENCE</scope>
    <source>
        <strain evidence="7">JCM 17820</strain>
    </source>
</reference>
<dbReference type="AlphaFoldDB" id="A0A830GI89"/>
<reference evidence="7" key="1">
    <citation type="journal article" date="2014" name="Int. J. Syst. Evol. Microbiol.">
        <title>Complete genome sequence of Corynebacterium casei LMG S-19264T (=DSM 44701T), isolated from a smear-ripened cheese.</title>
        <authorList>
            <consortium name="US DOE Joint Genome Institute (JGI-PGF)"/>
            <person name="Walter F."/>
            <person name="Albersmeier A."/>
            <person name="Kalinowski J."/>
            <person name="Ruckert C."/>
        </authorList>
    </citation>
    <scope>NUCLEOTIDE SEQUENCE</scope>
    <source>
        <strain evidence="7">JCM 17820</strain>
    </source>
</reference>
<keyword evidence="8" id="KW-1185">Reference proteome</keyword>
<name>A0A830GI89_9EURY</name>
<proteinExistence type="predicted"/>
<dbReference type="PANTHER" id="PTHR30250">
    <property type="entry name" value="PST FAMILY PREDICTED COLANIC ACID TRANSPORTER"/>
    <property type="match status" value="1"/>
</dbReference>
<evidence type="ECO:0000313" key="8">
    <source>
        <dbReference type="Proteomes" id="UP000605784"/>
    </source>
</evidence>
<evidence type="ECO:0000256" key="5">
    <source>
        <dbReference type="ARBA" id="ARBA00023136"/>
    </source>
</evidence>
<dbReference type="PANTHER" id="PTHR30250:SF28">
    <property type="entry name" value="POLYSACCHARIDE BIOSYNTHESIS PROTEIN"/>
    <property type="match status" value="1"/>
</dbReference>
<organism evidence="7 8">
    <name type="scientific">Haloarcula pellucida</name>
    <dbReference type="NCBI Taxonomy" id="1427151"/>
    <lineage>
        <taxon>Archaea</taxon>
        <taxon>Methanobacteriati</taxon>
        <taxon>Methanobacteriota</taxon>
        <taxon>Stenosarchaea group</taxon>
        <taxon>Halobacteria</taxon>
        <taxon>Halobacteriales</taxon>
        <taxon>Haloarculaceae</taxon>
        <taxon>Haloarcula</taxon>
    </lineage>
</organism>
<comment type="caution">
    <text evidence="7">The sequence shown here is derived from an EMBL/GenBank/DDBJ whole genome shotgun (WGS) entry which is preliminary data.</text>
</comment>
<feature type="transmembrane region" description="Helical" evidence="6">
    <location>
        <begin position="418"/>
        <end position="437"/>
    </location>
</feature>
<sequence>MRLGKTTILHFGTQVLTSVSGFAATFVIAYLLGAEGLGSYSIIVAIGFFWLGIPANAVSTAVRKRMSEGERVREYFSAGFAINVAGGVLLGALVLLASRVLQATLPQSEREFVAILSTHPLAIAGLVVGGVVLRSSMAGLDGQKRVAASGGLQAIERTGRTVLQVAVLLLGLGVAGLAFGHAVSLLVVGLAGLALVRVRPTIPPLSLVRDLLGFARYAWMGALRSRVFGWMDTIVLSFFVTASLIGIYEAAWGLASLLGMVSGSISRTLFPEVSDLSTDRNYERIKHYLDEGLVFAGVFVIPGLLGVAVIGGRVLAFYRPEFAKGAEILMILIAAYGADVYASQFVSVINAVDEPKVAYRINLAFVTINVVLNVVLVWQFGWYGAAVATAVASWFRAVGGYWSLRRIIGDLSVPTREIAFEVLAALLMVAVLVPLHGRAPSGRLWTLFLVLAGAGVYVTALLAVSTRVRTKATGLVPVL</sequence>
<feature type="transmembrane region" description="Helical" evidence="6">
    <location>
        <begin position="165"/>
        <end position="196"/>
    </location>
</feature>